<name>A0AC34FVB4_9BILA</name>
<evidence type="ECO:0000313" key="1">
    <source>
        <dbReference type="Proteomes" id="UP000887579"/>
    </source>
</evidence>
<proteinExistence type="predicted"/>
<protein>
    <submittedName>
        <fullName evidence="2">BTB domain-containing protein</fullName>
    </submittedName>
</protein>
<dbReference type="Proteomes" id="UP000887579">
    <property type="component" value="Unplaced"/>
</dbReference>
<reference evidence="2" key="1">
    <citation type="submission" date="2022-11" db="UniProtKB">
        <authorList>
            <consortium name="WormBaseParasite"/>
        </authorList>
    </citation>
    <scope>IDENTIFICATION</scope>
</reference>
<accession>A0AC34FVB4</accession>
<sequence>MSLYIAERVKEQKADDQESDKNIVFTCPWILNFPLQNDGQWMDRDSAAEAPMTTSYQMATIHWNICLKNEYNAIVINNENFEEYLKNGSCYISYTLFYDAQMRFEYFSSTRIKMEEHGYREDFCTPDGYMTRFIEAANNKKFSKCVIFVELHLPTKYFYQPPLKRKIFSYGEEISDILPNDFENDFRFDYFKKGDYLFECLDGTVPAHRNMLFTSSATMKKQLRLPRHHSVGIVKYTVAVVKPIIIFFHSHVFKLPESFTLDYIGRLLNAIEFFQPFQKSDMIIKVKEVLGEKFVKEKHDFDSLLHWLSFANKYRNYQFGLFHMVGSLIANEYYYKLQRTFPQNARNADNPLYHQTFGEIEADSFFEYIDCIFAESFVTNVILQ</sequence>
<organism evidence="1 2">
    <name type="scientific">Panagrolaimus sp. ES5</name>
    <dbReference type="NCBI Taxonomy" id="591445"/>
    <lineage>
        <taxon>Eukaryota</taxon>
        <taxon>Metazoa</taxon>
        <taxon>Ecdysozoa</taxon>
        <taxon>Nematoda</taxon>
        <taxon>Chromadorea</taxon>
        <taxon>Rhabditida</taxon>
        <taxon>Tylenchina</taxon>
        <taxon>Panagrolaimomorpha</taxon>
        <taxon>Panagrolaimoidea</taxon>
        <taxon>Panagrolaimidae</taxon>
        <taxon>Panagrolaimus</taxon>
    </lineage>
</organism>
<evidence type="ECO:0000313" key="2">
    <source>
        <dbReference type="WBParaSite" id="ES5_v2.g20987.t1"/>
    </source>
</evidence>
<dbReference type="WBParaSite" id="ES5_v2.g20987.t1">
    <property type="protein sequence ID" value="ES5_v2.g20987.t1"/>
    <property type="gene ID" value="ES5_v2.g20987"/>
</dbReference>